<dbReference type="AlphaFoldDB" id="A0A7I0HR13"/>
<dbReference type="RefSeq" id="WP_135771516.1">
    <property type="nucleotide sequence ID" value="NZ_RQFT01000011.1"/>
</dbReference>
<evidence type="ECO:0000313" key="4">
    <source>
        <dbReference type="Proteomes" id="UP000297641"/>
    </source>
</evidence>
<feature type="transmembrane region" description="Helical" evidence="1">
    <location>
        <begin position="366"/>
        <end position="389"/>
    </location>
</feature>
<evidence type="ECO:0000256" key="1">
    <source>
        <dbReference type="SAM" id="Phobius"/>
    </source>
</evidence>
<protein>
    <submittedName>
        <fullName evidence="3">Acyltransferase</fullName>
    </submittedName>
</protein>
<dbReference type="PANTHER" id="PTHR11161">
    <property type="entry name" value="O-ACYLTRANSFERASE"/>
    <property type="match status" value="1"/>
</dbReference>
<feature type="transmembrane region" description="Helical" evidence="1">
    <location>
        <begin position="421"/>
        <end position="439"/>
    </location>
</feature>
<name>A0A7I0HR13_9LEPT</name>
<keyword evidence="1" id="KW-0812">Transmembrane</keyword>
<feature type="transmembrane region" description="Helical" evidence="1">
    <location>
        <begin position="20"/>
        <end position="39"/>
    </location>
</feature>
<dbReference type="EMBL" id="RQFT01000011">
    <property type="protein sequence ID" value="TGL04514.1"/>
    <property type="molecule type" value="Genomic_DNA"/>
</dbReference>
<keyword evidence="3" id="KW-0808">Transferase</keyword>
<accession>A0A7I0HR13</accession>
<dbReference type="Proteomes" id="UP000297641">
    <property type="component" value="Unassembled WGS sequence"/>
</dbReference>
<reference evidence="3 4" key="1">
    <citation type="journal article" date="2019" name="PLoS Negl. Trop. Dis.">
        <title>Revisiting the worldwide diversity of Leptospira species in the environment.</title>
        <authorList>
            <person name="Vincent A.T."/>
            <person name="Schiettekatte O."/>
            <person name="Bourhy P."/>
            <person name="Veyrier F.J."/>
            <person name="Picardeau M."/>
        </authorList>
    </citation>
    <scope>NUCLEOTIDE SEQUENCE [LARGE SCALE GENOMIC DNA]</scope>
    <source>
        <strain evidence="3 4">201800273</strain>
    </source>
</reference>
<keyword evidence="1" id="KW-1133">Transmembrane helix</keyword>
<feature type="transmembrane region" description="Helical" evidence="1">
    <location>
        <begin position="59"/>
        <end position="77"/>
    </location>
</feature>
<evidence type="ECO:0000313" key="3">
    <source>
        <dbReference type="EMBL" id="TGL04514.1"/>
    </source>
</evidence>
<feature type="transmembrane region" description="Helical" evidence="1">
    <location>
        <begin position="264"/>
        <end position="286"/>
    </location>
</feature>
<comment type="caution">
    <text evidence="3">The sequence shown here is derived from an EMBL/GenBank/DDBJ whole genome shotgun (WGS) entry which is preliminary data.</text>
</comment>
<dbReference type="GO" id="GO:0016747">
    <property type="term" value="F:acyltransferase activity, transferring groups other than amino-acyl groups"/>
    <property type="evidence" value="ECO:0007669"/>
    <property type="project" value="InterPro"/>
</dbReference>
<gene>
    <name evidence="3" type="ORF">EHQ43_14180</name>
</gene>
<organism evidence="3 4">
    <name type="scientific">Leptospira bouyouniensis</name>
    <dbReference type="NCBI Taxonomy" id="2484911"/>
    <lineage>
        <taxon>Bacteria</taxon>
        <taxon>Pseudomonadati</taxon>
        <taxon>Spirochaetota</taxon>
        <taxon>Spirochaetia</taxon>
        <taxon>Leptospirales</taxon>
        <taxon>Leptospiraceae</taxon>
        <taxon>Leptospira</taxon>
    </lineage>
</organism>
<feature type="domain" description="Acyltransferase 3" evidence="2">
    <location>
        <begin position="19"/>
        <end position="382"/>
    </location>
</feature>
<keyword evidence="1" id="KW-0472">Membrane</keyword>
<feature type="transmembrane region" description="Helical" evidence="1">
    <location>
        <begin position="173"/>
        <end position="189"/>
    </location>
</feature>
<feature type="transmembrane region" description="Helical" evidence="1">
    <location>
        <begin position="98"/>
        <end position="120"/>
    </location>
</feature>
<proteinExistence type="predicted"/>
<evidence type="ECO:0000259" key="2">
    <source>
        <dbReference type="Pfam" id="PF01757"/>
    </source>
</evidence>
<sequence>MKDYFLEIFRKNTKEINELYVIRAIGCFLVILFHCYTFSLHLIPKSYSAYMSKAENAEVLMSLFFVISAFLVSASFSKEVEKRQSYFENWKSFVFKRSLRIFPAFYFVFFLTIYFMSIMLQKTNGLELPADVAAKIDNIKYVISYWWSDALYISNFTKERVLAQGWSLSMEEQFYLLMPIFYYLYHNYISTRRSKYIVLIFLIIIPNILRLYPYYYVDLPSFGDYVNYAFHPIHLHFEPFVYGILLMELWRDGGYKVGNKTGDLVFYSIFIICSFVFYSVIQLTYAENRFYFIVFRNTFYAFYAFLIVYGSIFGYFKRFSFLLSNAVLVFIGKLSYGIYLIHMLVNTIVLAKIYDPFHPEKNDILIILKAAVISLIISTLFALLSYYFIEKPFLKIREWSQPRYDISKNQFYYTKTTRSELIFVSIVLTILSFAPFYMLKMLMSVGFFNKNGVNQVVMIILFIIPLVLNLYTLMRYKKIYFLNYFSKFNHTKLINS</sequence>
<feature type="transmembrane region" description="Helical" evidence="1">
    <location>
        <begin position="298"/>
        <end position="316"/>
    </location>
</feature>
<dbReference type="InterPro" id="IPR052728">
    <property type="entry name" value="O2_lipid_transport_reg"/>
</dbReference>
<dbReference type="Pfam" id="PF01757">
    <property type="entry name" value="Acyl_transf_3"/>
    <property type="match status" value="1"/>
</dbReference>
<keyword evidence="3" id="KW-0012">Acyltransferase</keyword>
<feature type="transmembrane region" description="Helical" evidence="1">
    <location>
        <begin position="196"/>
        <end position="215"/>
    </location>
</feature>
<dbReference type="PANTHER" id="PTHR11161:SF0">
    <property type="entry name" value="O-ACYLTRANSFERASE LIKE PROTEIN"/>
    <property type="match status" value="1"/>
</dbReference>
<feature type="transmembrane region" description="Helical" evidence="1">
    <location>
        <begin position="451"/>
        <end position="474"/>
    </location>
</feature>
<dbReference type="InterPro" id="IPR002656">
    <property type="entry name" value="Acyl_transf_3_dom"/>
</dbReference>